<dbReference type="RefSeq" id="WP_113030390.1">
    <property type="nucleotide sequence ID" value="NZ_QMFB01000003.1"/>
</dbReference>
<evidence type="ECO:0000313" key="14">
    <source>
        <dbReference type="Proteomes" id="UP000250369"/>
    </source>
</evidence>
<dbReference type="Pfam" id="PF00483">
    <property type="entry name" value="NTP_transferase"/>
    <property type="match status" value="1"/>
</dbReference>
<evidence type="ECO:0000256" key="1">
    <source>
        <dbReference type="ARBA" id="ARBA00001946"/>
    </source>
</evidence>
<dbReference type="PANTHER" id="PTHR43532:SF1">
    <property type="entry name" value="GLUCOSE-1-PHOSPHATE THYMIDYLYLTRANSFERASE 1"/>
    <property type="match status" value="1"/>
</dbReference>
<dbReference type="AlphaFoldDB" id="A0A329MQ30"/>
<keyword evidence="13" id="KW-0167">Capsid protein</keyword>
<dbReference type="GO" id="GO:0046872">
    <property type="term" value="F:metal ion binding"/>
    <property type="evidence" value="ECO:0007669"/>
    <property type="project" value="UniProtKB-KW"/>
</dbReference>
<dbReference type="EMBL" id="QMFB01000003">
    <property type="protein sequence ID" value="RAV22081.1"/>
    <property type="molecule type" value="Genomic_DNA"/>
</dbReference>
<evidence type="ECO:0000256" key="5">
    <source>
        <dbReference type="ARBA" id="ARBA00022679"/>
    </source>
</evidence>
<evidence type="ECO:0000256" key="6">
    <source>
        <dbReference type="ARBA" id="ARBA00022695"/>
    </source>
</evidence>
<dbReference type="EC" id="2.7.7.24" evidence="3"/>
<dbReference type="PANTHER" id="PTHR43532">
    <property type="entry name" value="GLUCOSE-1-PHOSPHATE THYMIDYLYLTRANSFERASE"/>
    <property type="match status" value="1"/>
</dbReference>
<dbReference type="InterPro" id="IPR005907">
    <property type="entry name" value="G1P_thy_trans_s"/>
</dbReference>
<feature type="domain" description="Nucleotidyl transferase" evidence="12">
    <location>
        <begin position="2"/>
        <end position="234"/>
    </location>
</feature>
<evidence type="ECO:0000256" key="4">
    <source>
        <dbReference type="ARBA" id="ARBA00017654"/>
    </source>
</evidence>
<evidence type="ECO:0000256" key="8">
    <source>
        <dbReference type="ARBA" id="ARBA00022842"/>
    </source>
</evidence>
<dbReference type="SUPFAM" id="SSF53448">
    <property type="entry name" value="Nucleotide-diphospho-sugar transferases"/>
    <property type="match status" value="1"/>
</dbReference>
<keyword evidence="8" id="KW-0460">Magnesium</keyword>
<dbReference type="GO" id="GO:0008879">
    <property type="term" value="F:glucose-1-phosphate thymidylyltransferase activity"/>
    <property type="evidence" value="ECO:0007669"/>
    <property type="project" value="UniProtKB-EC"/>
</dbReference>
<keyword evidence="5" id="KW-0808">Transferase</keyword>
<comment type="caution">
    <text evidence="13">The sequence shown here is derived from an EMBL/GenBank/DDBJ whole genome shotgun (WGS) entry which is preliminary data.</text>
</comment>
<dbReference type="InterPro" id="IPR029044">
    <property type="entry name" value="Nucleotide-diphossugar_trans"/>
</dbReference>
<evidence type="ECO:0000259" key="12">
    <source>
        <dbReference type="Pfam" id="PF00483"/>
    </source>
</evidence>
<name>A0A329MQ30_9BACL</name>
<keyword evidence="6" id="KW-0548">Nucleotidyltransferase</keyword>
<evidence type="ECO:0000256" key="3">
    <source>
        <dbReference type="ARBA" id="ARBA00012461"/>
    </source>
</evidence>
<evidence type="ECO:0000313" key="13">
    <source>
        <dbReference type="EMBL" id="RAV22081.1"/>
    </source>
</evidence>
<evidence type="ECO:0000256" key="9">
    <source>
        <dbReference type="ARBA" id="ARBA00032492"/>
    </source>
</evidence>
<dbReference type="Proteomes" id="UP000250369">
    <property type="component" value="Unassembled WGS sequence"/>
</dbReference>
<dbReference type="OrthoDB" id="9803871at2"/>
<dbReference type="InterPro" id="IPR005835">
    <property type="entry name" value="NTP_transferase_dom"/>
</dbReference>
<keyword evidence="13" id="KW-0946">Virion</keyword>
<protein>
    <recommendedName>
        <fullName evidence="4">Glucose-1-phosphate thymidylyltransferase</fullName>
        <ecNumber evidence="3">2.7.7.24</ecNumber>
    </recommendedName>
    <alternativeName>
        <fullName evidence="10">dTDP-glucose pyrophosphorylase</fullName>
    </alternativeName>
    <alternativeName>
        <fullName evidence="9">dTDP-glucose synthase</fullName>
    </alternativeName>
</protein>
<evidence type="ECO:0000256" key="10">
    <source>
        <dbReference type="ARBA" id="ARBA00032598"/>
    </source>
</evidence>
<evidence type="ECO:0000256" key="7">
    <source>
        <dbReference type="ARBA" id="ARBA00022723"/>
    </source>
</evidence>
<proteinExistence type="inferred from homology"/>
<comment type="cofactor">
    <cofactor evidence="1">
        <name>Mg(2+)</name>
        <dbReference type="ChEBI" id="CHEBI:18420"/>
    </cofactor>
</comment>
<keyword evidence="7" id="KW-0479">Metal-binding</keyword>
<evidence type="ECO:0000256" key="2">
    <source>
        <dbReference type="ARBA" id="ARBA00010480"/>
    </source>
</evidence>
<sequence length="242" mass="26258">MKGIILAGGTGTRLYPLTKIVNKHLLPVGKLPMILYGVGKFREAGIRDVMIVTGKQSAGLFMELLGSGGEWGVSLTYRIQDEAGGIAQALSAAESFIPQKEKFVVMLGDNLFEAKLSGYIQAFAEQPEGAMVLLKQVPDPERYGVPHIENGKIRHIEEKPAVPSSDYCVTGIYLYDSSVFEIIRKIKPSARGEMEITDVNNAFARTGNLTYSVLDGWWTDAGTFDSLAEASAFMAGSGTKED</sequence>
<comment type="similarity">
    <text evidence="2">Belongs to the glucose-1-phosphate thymidylyltransferase family.</text>
</comment>
<evidence type="ECO:0000256" key="11">
    <source>
        <dbReference type="ARBA" id="ARBA00049336"/>
    </source>
</evidence>
<dbReference type="Gene3D" id="3.90.550.10">
    <property type="entry name" value="Spore Coat Polysaccharide Biosynthesis Protein SpsA, Chain A"/>
    <property type="match status" value="1"/>
</dbReference>
<organism evidence="13 14">
    <name type="scientific">Paenibacillus contaminans</name>
    <dbReference type="NCBI Taxonomy" id="450362"/>
    <lineage>
        <taxon>Bacteria</taxon>
        <taxon>Bacillati</taxon>
        <taxon>Bacillota</taxon>
        <taxon>Bacilli</taxon>
        <taxon>Bacillales</taxon>
        <taxon>Paenibacillaceae</taxon>
        <taxon>Paenibacillus</taxon>
    </lineage>
</organism>
<gene>
    <name evidence="13" type="ORF">DQG23_08595</name>
</gene>
<accession>A0A329MQ30</accession>
<keyword evidence="14" id="KW-1185">Reference proteome</keyword>
<comment type="catalytic activity">
    <reaction evidence="11">
        <text>dTTP + alpha-D-glucose 1-phosphate + H(+) = dTDP-alpha-D-glucose + diphosphate</text>
        <dbReference type="Rhea" id="RHEA:15225"/>
        <dbReference type="ChEBI" id="CHEBI:15378"/>
        <dbReference type="ChEBI" id="CHEBI:33019"/>
        <dbReference type="ChEBI" id="CHEBI:37568"/>
        <dbReference type="ChEBI" id="CHEBI:57477"/>
        <dbReference type="ChEBI" id="CHEBI:58601"/>
        <dbReference type="EC" id="2.7.7.24"/>
    </reaction>
</comment>
<reference evidence="13 14" key="1">
    <citation type="journal article" date="2009" name="Int. J. Syst. Evol. Microbiol.">
        <title>Paenibacillus contaminans sp. nov., isolated from a contaminated laboratory plate.</title>
        <authorList>
            <person name="Chou J.H."/>
            <person name="Lee J.H."/>
            <person name="Lin M.C."/>
            <person name="Chang P.S."/>
            <person name="Arun A.B."/>
            <person name="Young C.C."/>
            <person name="Chen W.M."/>
        </authorList>
    </citation>
    <scope>NUCLEOTIDE SEQUENCE [LARGE SCALE GENOMIC DNA]</scope>
    <source>
        <strain evidence="13 14">CKOBP-6</strain>
    </source>
</reference>